<evidence type="ECO:0008006" key="4">
    <source>
        <dbReference type="Google" id="ProtNLM"/>
    </source>
</evidence>
<dbReference type="OrthoDB" id="3660930at2759"/>
<feature type="chain" id="PRO_5024797060" description="IDI-2" evidence="1">
    <location>
        <begin position="17"/>
        <end position="173"/>
    </location>
</feature>
<name>A0A5N6U7Z8_ASPAV</name>
<keyword evidence="1" id="KW-0732">Signal</keyword>
<keyword evidence="3" id="KW-1185">Reference proteome</keyword>
<evidence type="ECO:0000256" key="1">
    <source>
        <dbReference type="SAM" id="SignalP"/>
    </source>
</evidence>
<gene>
    <name evidence="2" type="ORF">BDV25DRAFT_126703</name>
</gene>
<feature type="signal peptide" evidence="1">
    <location>
        <begin position="1"/>
        <end position="16"/>
    </location>
</feature>
<dbReference type="EMBL" id="ML742031">
    <property type="protein sequence ID" value="KAE8154231.1"/>
    <property type="molecule type" value="Genomic_DNA"/>
</dbReference>
<sequence length="173" mass="18337">MKLPIAIISMLALTSAMTLTPRDTDAVVECGDLEVMTVDPADLPEGVSLSDVRKCRNHPLGRNRYVKGASMAPLDAVDAAFYNGTVGAETSPVESLSDNLSSLEKRSCYKGAPYGCSGGYCWKACGNIEKGEWCWTAKKLGLGAWDKCSRWQDCGTATFSCGRGACPSCGCGC</sequence>
<evidence type="ECO:0000313" key="2">
    <source>
        <dbReference type="EMBL" id="KAE8154231.1"/>
    </source>
</evidence>
<proteinExistence type="predicted"/>
<dbReference type="Proteomes" id="UP000325780">
    <property type="component" value="Unassembled WGS sequence"/>
</dbReference>
<evidence type="ECO:0000313" key="3">
    <source>
        <dbReference type="Proteomes" id="UP000325780"/>
    </source>
</evidence>
<protein>
    <recommendedName>
        <fullName evidence="4">IDI-2</fullName>
    </recommendedName>
</protein>
<reference evidence="2 3" key="1">
    <citation type="submission" date="2019-04" db="EMBL/GenBank/DDBJ databases">
        <title>Friends and foes A comparative genomics study of 23 Aspergillus species from section Flavi.</title>
        <authorList>
            <consortium name="DOE Joint Genome Institute"/>
            <person name="Kjaerbolling I."/>
            <person name="Vesth T."/>
            <person name="Frisvad J.C."/>
            <person name="Nybo J.L."/>
            <person name="Theobald S."/>
            <person name="Kildgaard S."/>
            <person name="Isbrandt T."/>
            <person name="Kuo A."/>
            <person name="Sato A."/>
            <person name="Lyhne E.K."/>
            <person name="Kogle M.E."/>
            <person name="Wiebenga A."/>
            <person name="Kun R.S."/>
            <person name="Lubbers R.J."/>
            <person name="Makela M.R."/>
            <person name="Barry K."/>
            <person name="Chovatia M."/>
            <person name="Clum A."/>
            <person name="Daum C."/>
            <person name="Haridas S."/>
            <person name="He G."/>
            <person name="LaButti K."/>
            <person name="Lipzen A."/>
            <person name="Mondo S."/>
            <person name="Riley R."/>
            <person name="Salamov A."/>
            <person name="Simmons B.A."/>
            <person name="Magnuson J.K."/>
            <person name="Henrissat B."/>
            <person name="Mortensen U.H."/>
            <person name="Larsen T.O."/>
            <person name="Devries R.P."/>
            <person name="Grigoriev I.V."/>
            <person name="Machida M."/>
            <person name="Baker S.E."/>
            <person name="Andersen M.R."/>
        </authorList>
    </citation>
    <scope>NUCLEOTIDE SEQUENCE [LARGE SCALE GENOMIC DNA]</scope>
    <source>
        <strain evidence="2 3">IBT 18842</strain>
    </source>
</reference>
<dbReference type="AlphaFoldDB" id="A0A5N6U7Z8"/>
<organism evidence="2 3">
    <name type="scientific">Aspergillus avenaceus</name>
    <dbReference type="NCBI Taxonomy" id="36643"/>
    <lineage>
        <taxon>Eukaryota</taxon>
        <taxon>Fungi</taxon>
        <taxon>Dikarya</taxon>
        <taxon>Ascomycota</taxon>
        <taxon>Pezizomycotina</taxon>
        <taxon>Eurotiomycetes</taxon>
        <taxon>Eurotiomycetidae</taxon>
        <taxon>Eurotiales</taxon>
        <taxon>Aspergillaceae</taxon>
        <taxon>Aspergillus</taxon>
        <taxon>Aspergillus subgen. Circumdati</taxon>
    </lineage>
</organism>
<accession>A0A5N6U7Z8</accession>